<feature type="transmembrane region" description="Helical" evidence="8">
    <location>
        <begin position="51"/>
        <end position="70"/>
    </location>
</feature>
<comment type="function">
    <text evidence="1">Involved in the import of GDP-mannose from the cytoplasm into the Golgi lumen.</text>
</comment>
<feature type="transmembrane region" description="Helical" evidence="8">
    <location>
        <begin position="194"/>
        <end position="212"/>
    </location>
</feature>
<organism evidence="10 11">
    <name type="scientific">Apiospora aurea</name>
    <dbReference type="NCBI Taxonomy" id="335848"/>
    <lineage>
        <taxon>Eukaryota</taxon>
        <taxon>Fungi</taxon>
        <taxon>Dikarya</taxon>
        <taxon>Ascomycota</taxon>
        <taxon>Pezizomycotina</taxon>
        <taxon>Sordariomycetes</taxon>
        <taxon>Xylariomycetidae</taxon>
        <taxon>Amphisphaeriales</taxon>
        <taxon>Apiosporaceae</taxon>
        <taxon>Apiospora</taxon>
    </lineage>
</organism>
<feature type="transmembrane region" description="Helical" evidence="8">
    <location>
        <begin position="372"/>
        <end position="389"/>
    </location>
</feature>
<reference evidence="10 11" key="1">
    <citation type="submission" date="2023-01" db="EMBL/GenBank/DDBJ databases">
        <title>Analysis of 21 Apiospora genomes using comparative genomics revels a genus with tremendous synthesis potential of carbohydrate active enzymes and secondary metabolites.</title>
        <authorList>
            <person name="Sorensen T."/>
        </authorList>
    </citation>
    <scope>NUCLEOTIDE SEQUENCE [LARGE SCALE GENOMIC DNA]</scope>
    <source>
        <strain evidence="10 11">CBS 24483</strain>
    </source>
</reference>
<dbReference type="RefSeq" id="XP_066705530.1">
    <property type="nucleotide sequence ID" value="XM_066836637.1"/>
</dbReference>
<keyword evidence="7 8" id="KW-0472">Membrane</keyword>
<dbReference type="PANTHER" id="PTHR11132">
    <property type="entry name" value="SOLUTE CARRIER FAMILY 35"/>
    <property type="match status" value="1"/>
</dbReference>
<keyword evidence="5 8" id="KW-0812">Transmembrane</keyword>
<protein>
    <recommendedName>
        <fullName evidence="9">Sugar phosphate transporter domain-containing protein</fullName>
    </recommendedName>
</protein>
<sequence length="415" mass="45851">MANPILPTSSLPNMRVGLSLHPAFYVTSWIFFSNLTILFNKWLIDNAGFRYPVILIWWHMTFATLATQFLARTTNLLDNRHSVKMTRPFYLRAVVPIGLLYSGSMVCSNLVYLYLNVAFIQMLKVSNPVPPPPLPYQCQLTGAYTKAASPFSTLVIAWLWGQEHPTTPMALKILVIVFGVLVASAGEIHFSWTGFFYSLGGLVFESVRVVMIQALMSGDDNAGRRNMDPLVSLYYYAPVCAVTNFFVAWATEWPAFAWGDFIGAGPSTLVLNGLVAFLLNVSSVMLIGKTSGLVLHLTGILKSILLVVASVFIWGTAISPLQILGYGTALTGFVFYKSSWSDLKAGYSSWLARMWASPAFDERLPGPVVRRLLGLVLAMFVLLAVFRYMPSDYLDYTAIALPPGRPPSADNAPKE</sequence>
<feature type="transmembrane region" description="Helical" evidence="8">
    <location>
        <begin position="256"/>
        <end position="281"/>
    </location>
</feature>
<evidence type="ECO:0000256" key="6">
    <source>
        <dbReference type="ARBA" id="ARBA00022989"/>
    </source>
</evidence>
<comment type="subcellular location">
    <subcellularLocation>
        <location evidence="2">Endoplasmic reticulum membrane</location>
        <topology evidence="2">Multi-pass membrane protein</topology>
    </subcellularLocation>
</comment>
<evidence type="ECO:0000256" key="1">
    <source>
        <dbReference type="ARBA" id="ARBA00003420"/>
    </source>
</evidence>
<evidence type="ECO:0000256" key="4">
    <source>
        <dbReference type="ARBA" id="ARBA00011182"/>
    </source>
</evidence>
<comment type="subunit">
    <text evidence="4">Homooligomer.</text>
</comment>
<feature type="transmembrane region" description="Helical" evidence="8">
    <location>
        <begin position="169"/>
        <end position="188"/>
    </location>
</feature>
<keyword evidence="11" id="KW-1185">Reference proteome</keyword>
<name>A0ABR1QUL8_9PEZI</name>
<evidence type="ECO:0000256" key="8">
    <source>
        <dbReference type="SAM" id="Phobius"/>
    </source>
</evidence>
<keyword evidence="6 8" id="KW-1133">Transmembrane helix</keyword>
<dbReference type="InterPro" id="IPR050186">
    <property type="entry name" value="TPT_transporter"/>
</dbReference>
<dbReference type="InterPro" id="IPR004853">
    <property type="entry name" value="Sugar_P_trans_dom"/>
</dbReference>
<feature type="transmembrane region" description="Helical" evidence="8">
    <location>
        <begin position="20"/>
        <end position="39"/>
    </location>
</feature>
<evidence type="ECO:0000259" key="9">
    <source>
        <dbReference type="Pfam" id="PF03151"/>
    </source>
</evidence>
<evidence type="ECO:0000256" key="5">
    <source>
        <dbReference type="ARBA" id="ARBA00022692"/>
    </source>
</evidence>
<evidence type="ECO:0000313" key="11">
    <source>
        <dbReference type="Proteomes" id="UP001391051"/>
    </source>
</evidence>
<feature type="domain" description="Sugar phosphate transporter" evidence="9">
    <location>
        <begin position="146"/>
        <end position="336"/>
    </location>
</feature>
<dbReference type="EMBL" id="JAQQWE010000001">
    <property type="protein sequence ID" value="KAK7966138.1"/>
    <property type="molecule type" value="Genomic_DNA"/>
</dbReference>
<comment type="similarity">
    <text evidence="3">Belongs to the TPT transporter family. SLC35D subfamily.</text>
</comment>
<accession>A0ABR1QUL8</accession>
<proteinExistence type="inferred from homology"/>
<gene>
    <name evidence="10" type="ORF">PG986_000415</name>
</gene>
<feature type="transmembrane region" description="Helical" evidence="8">
    <location>
        <begin position="90"/>
        <end position="115"/>
    </location>
</feature>
<comment type="caution">
    <text evidence="10">The sequence shown here is derived from an EMBL/GenBank/DDBJ whole genome shotgun (WGS) entry which is preliminary data.</text>
</comment>
<evidence type="ECO:0000256" key="7">
    <source>
        <dbReference type="ARBA" id="ARBA00023136"/>
    </source>
</evidence>
<dbReference type="GeneID" id="92069699"/>
<dbReference type="Proteomes" id="UP001391051">
    <property type="component" value="Unassembled WGS sequence"/>
</dbReference>
<feature type="transmembrane region" description="Helical" evidence="8">
    <location>
        <begin position="233"/>
        <end position="250"/>
    </location>
</feature>
<dbReference type="Pfam" id="PF03151">
    <property type="entry name" value="TPT"/>
    <property type="match status" value="1"/>
</dbReference>
<evidence type="ECO:0000256" key="2">
    <source>
        <dbReference type="ARBA" id="ARBA00004477"/>
    </source>
</evidence>
<evidence type="ECO:0000256" key="3">
    <source>
        <dbReference type="ARBA" id="ARBA00010425"/>
    </source>
</evidence>
<evidence type="ECO:0000313" key="10">
    <source>
        <dbReference type="EMBL" id="KAK7966138.1"/>
    </source>
</evidence>